<evidence type="ECO:0000256" key="3">
    <source>
        <dbReference type="ARBA" id="ARBA00022692"/>
    </source>
</evidence>
<name>A0A6L5WIL3_9BACT</name>
<dbReference type="RefSeq" id="WP_154570351.1">
    <property type="nucleotide sequence ID" value="NZ_VWSJ01000006.1"/>
</dbReference>
<reference evidence="9 10" key="1">
    <citation type="submission" date="2019-09" db="EMBL/GenBank/DDBJ databases">
        <authorList>
            <person name="Silva M."/>
            <person name="Pereira G."/>
            <person name="Lopes-Da-Costa L."/>
            <person name="Silva E."/>
        </authorList>
    </citation>
    <scope>NUCLEOTIDE SEQUENCE [LARGE SCALE GENOMIC DNA]</scope>
    <source>
        <strain evidence="9 10">FMV-PI01</strain>
    </source>
</reference>
<keyword evidence="4 7" id="KW-1133">Transmembrane helix</keyword>
<evidence type="ECO:0000256" key="5">
    <source>
        <dbReference type="ARBA" id="ARBA00023136"/>
    </source>
</evidence>
<dbReference type="AlphaFoldDB" id="A0A6L5WIL3"/>
<dbReference type="Proteomes" id="UP000476338">
    <property type="component" value="Unassembled WGS sequence"/>
</dbReference>
<evidence type="ECO:0000313" key="9">
    <source>
        <dbReference type="EMBL" id="MSN96087.1"/>
    </source>
</evidence>
<dbReference type="GO" id="GO:0022857">
    <property type="term" value="F:transmembrane transporter activity"/>
    <property type="evidence" value="ECO:0007669"/>
    <property type="project" value="InterPro"/>
</dbReference>
<evidence type="ECO:0000256" key="7">
    <source>
        <dbReference type="SAM" id="Phobius"/>
    </source>
</evidence>
<evidence type="ECO:0000256" key="2">
    <source>
        <dbReference type="ARBA" id="ARBA00022475"/>
    </source>
</evidence>
<feature type="domain" description="Threonine/serine exporter-like N-terminal" evidence="8">
    <location>
        <begin position="12"/>
        <end position="251"/>
    </location>
</feature>
<keyword evidence="5 7" id="KW-0472">Membrane</keyword>
<dbReference type="EMBL" id="VWSJ01000006">
    <property type="protein sequence ID" value="MSN96087.1"/>
    <property type="molecule type" value="Genomic_DNA"/>
</dbReference>
<feature type="transmembrane region" description="Helical" evidence="7">
    <location>
        <begin position="168"/>
        <end position="187"/>
    </location>
</feature>
<sequence length="258" mass="28832">MKRVDIFELTNFLADYADSLIGMGAHNSRVIRCIKRIALSYGYEASIFVLLKFINISLNDISNPHNKTTLIKDAKNLNINLEVVSELSALSWAIKDEKLSLEEAIKIYNAIIKPKKQNQLFANILISFSFGAFCGLFHGDFWAICFVIIGTFMGILLKNFLTKHNVDLRIIYIISAFISSFIAFLSYEFNLSSTPSASISASILYLFPGIILLNSMFDILDGNVLIGLSRIVNTAILVLCMSIGIYITLTIVNFGFIQ</sequence>
<reference evidence="9 10" key="2">
    <citation type="submission" date="2020-03" db="EMBL/GenBank/DDBJ databases">
        <title>Campylobacter portucalensis sp. nov., a new species of Campylobacter isolated from the reproductive tract of bulls.</title>
        <authorList>
            <person name="Silva M.F."/>
            <person name="Pereira G."/>
            <person name="Carneiro C."/>
            <person name="Hemphill A."/>
            <person name="Mateus L."/>
            <person name="Lopes-Da-Costa L."/>
            <person name="Silva E."/>
        </authorList>
    </citation>
    <scope>NUCLEOTIDE SEQUENCE [LARGE SCALE GENOMIC DNA]</scope>
    <source>
        <strain evidence="9 10">FMV-PI01</strain>
    </source>
</reference>
<dbReference type="PANTHER" id="PTHR34390">
    <property type="entry name" value="UPF0442 PROTEIN YJJB-RELATED"/>
    <property type="match status" value="1"/>
</dbReference>
<comment type="caution">
    <text evidence="9">The sequence shown here is derived from an EMBL/GenBank/DDBJ whole genome shotgun (WGS) entry which is preliminary data.</text>
</comment>
<keyword evidence="3 7" id="KW-0812">Transmembrane</keyword>
<dbReference type="GO" id="GO:0005886">
    <property type="term" value="C:plasma membrane"/>
    <property type="evidence" value="ECO:0007669"/>
    <property type="project" value="UniProtKB-SubCell"/>
</dbReference>
<protein>
    <submittedName>
        <fullName evidence="9">Threonine/serine exporter family protein</fullName>
    </submittedName>
</protein>
<dbReference type="Pfam" id="PF06738">
    <property type="entry name" value="ThrE"/>
    <property type="match status" value="1"/>
</dbReference>
<evidence type="ECO:0000313" key="10">
    <source>
        <dbReference type="Proteomes" id="UP000476338"/>
    </source>
</evidence>
<gene>
    <name evidence="9" type="ORF">F1B92_02570</name>
</gene>
<organism evidence="9 10">
    <name type="scientific">Campylobacter portucalensis</name>
    <dbReference type="NCBI Taxonomy" id="2608384"/>
    <lineage>
        <taxon>Bacteria</taxon>
        <taxon>Pseudomonadati</taxon>
        <taxon>Campylobacterota</taxon>
        <taxon>Epsilonproteobacteria</taxon>
        <taxon>Campylobacterales</taxon>
        <taxon>Campylobacteraceae</taxon>
        <taxon>Campylobacter</taxon>
    </lineage>
</organism>
<comment type="subcellular location">
    <subcellularLocation>
        <location evidence="1">Cell membrane</location>
        <topology evidence="1">Multi-pass membrane protein</topology>
    </subcellularLocation>
</comment>
<comment type="similarity">
    <text evidence="6">Belongs to the ThrE exporter (TC 2.A.79) family.</text>
</comment>
<feature type="transmembrane region" description="Helical" evidence="7">
    <location>
        <begin position="232"/>
        <end position="257"/>
    </location>
</feature>
<accession>A0A6L5WIL3</accession>
<dbReference type="PANTHER" id="PTHR34390:SF2">
    <property type="entry name" value="SUCCINATE TRANSPORTER SUBUNIT YJJP-RELATED"/>
    <property type="match status" value="1"/>
</dbReference>
<feature type="transmembrane region" description="Helical" evidence="7">
    <location>
        <begin position="199"/>
        <end position="220"/>
    </location>
</feature>
<proteinExistence type="inferred from homology"/>
<dbReference type="InterPro" id="IPR050539">
    <property type="entry name" value="ThrE_Dicarb/AminoAcid_Exp"/>
</dbReference>
<keyword evidence="10" id="KW-1185">Reference proteome</keyword>
<keyword evidence="2" id="KW-1003">Cell membrane</keyword>
<dbReference type="InterPro" id="IPR010619">
    <property type="entry name" value="ThrE-like_N"/>
</dbReference>
<dbReference type="GO" id="GO:0015744">
    <property type="term" value="P:succinate transport"/>
    <property type="evidence" value="ECO:0007669"/>
    <property type="project" value="TreeGrafter"/>
</dbReference>
<evidence type="ECO:0000256" key="1">
    <source>
        <dbReference type="ARBA" id="ARBA00004651"/>
    </source>
</evidence>
<evidence type="ECO:0000259" key="8">
    <source>
        <dbReference type="Pfam" id="PF06738"/>
    </source>
</evidence>
<evidence type="ECO:0000256" key="6">
    <source>
        <dbReference type="ARBA" id="ARBA00034125"/>
    </source>
</evidence>
<evidence type="ECO:0000256" key="4">
    <source>
        <dbReference type="ARBA" id="ARBA00022989"/>
    </source>
</evidence>
<feature type="transmembrane region" description="Helical" evidence="7">
    <location>
        <begin position="120"/>
        <end position="138"/>
    </location>
</feature>